<proteinExistence type="predicted"/>
<keyword evidence="2" id="KW-0175">Coiled coil</keyword>
<dbReference type="PANTHER" id="PTHR32347">
    <property type="entry name" value="EFFLUX SYSTEM COMPONENT YKNX-RELATED"/>
    <property type="match status" value="1"/>
</dbReference>
<evidence type="ECO:0000256" key="2">
    <source>
        <dbReference type="ARBA" id="ARBA00023054"/>
    </source>
</evidence>
<accession>A0A7I8DCD9</accession>
<dbReference type="Proteomes" id="UP000593802">
    <property type="component" value="Chromosome"/>
</dbReference>
<evidence type="ECO:0000313" key="4">
    <source>
        <dbReference type="Proteomes" id="UP000593802"/>
    </source>
</evidence>
<reference evidence="3 4" key="1">
    <citation type="submission" date="2020-08" db="EMBL/GenBank/DDBJ databases">
        <title>Complete Genome Sequence of Effusibacillus dendaii Strain skT53, Isolated from Farmland soil.</title>
        <authorList>
            <person name="Konishi T."/>
            <person name="Kawasaki H."/>
        </authorList>
    </citation>
    <scope>NUCLEOTIDE SEQUENCE [LARGE SCALE GENOMIC DNA]</scope>
    <source>
        <strain evidence="4">skT53</strain>
    </source>
</reference>
<keyword evidence="4" id="KW-1185">Reference proteome</keyword>
<dbReference type="GO" id="GO:0030313">
    <property type="term" value="C:cell envelope"/>
    <property type="evidence" value="ECO:0007669"/>
    <property type="project" value="UniProtKB-SubCell"/>
</dbReference>
<dbReference type="Gene3D" id="1.10.287.470">
    <property type="entry name" value="Helix hairpin bin"/>
    <property type="match status" value="1"/>
</dbReference>
<organism evidence="3 4">
    <name type="scientific">Effusibacillus dendaii</name>
    <dbReference type="NCBI Taxonomy" id="2743772"/>
    <lineage>
        <taxon>Bacteria</taxon>
        <taxon>Bacillati</taxon>
        <taxon>Bacillota</taxon>
        <taxon>Bacilli</taxon>
        <taxon>Bacillales</taxon>
        <taxon>Alicyclobacillaceae</taxon>
        <taxon>Effusibacillus</taxon>
    </lineage>
</organism>
<dbReference type="InterPro" id="IPR050465">
    <property type="entry name" value="UPF0194_transport"/>
</dbReference>
<dbReference type="KEGG" id="eff:skT53_28030"/>
<dbReference type="PANTHER" id="PTHR32347:SF14">
    <property type="entry name" value="EFFLUX SYSTEM COMPONENT YKNX-RELATED"/>
    <property type="match status" value="1"/>
</dbReference>
<evidence type="ECO:0008006" key="5">
    <source>
        <dbReference type="Google" id="ProtNLM"/>
    </source>
</evidence>
<name>A0A7I8DCD9_9BACL</name>
<sequence length="98" mass="10133">MGQVEQAKTALKNAQVAYANARVSLENAEKRTSVDVSEASVDQSSVAVQTARDQLANATVISPFSGIVAAVNGEVGEMVSPQVSVVTVVDVQSLKAES</sequence>
<gene>
    <name evidence="3" type="ORF">skT53_28030</name>
</gene>
<dbReference type="EMBL" id="AP023366">
    <property type="protein sequence ID" value="BCJ87818.1"/>
    <property type="molecule type" value="Genomic_DNA"/>
</dbReference>
<dbReference type="SUPFAM" id="SSF111369">
    <property type="entry name" value="HlyD-like secretion proteins"/>
    <property type="match status" value="1"/>
</dbReference>
<dbReference type="Gene3D" id="2.40.50.100">
    <property type="match status" value="1"/>
</dbReference>
<comment type="subcellular location">
    <subcellularLocation>
        <location evidence="1">Cell envelope</location>
    </subcellularLocation>
</comment>
<evidence type="ECO:0000256" key="1">
    <source>
        <dbReference type="ARBA" id="ARBA00004196"/>
    </source>
</evidence>
<dbReference type="AlphaFoldDB" id="A0A7I8DCD9"/>
<protein>
    <recommendedName>
        <fullName evidence="5">Efflux RND transporter periplasmic adaptor subunit</fullName>
    </recommendedName>
</protein>
<evidence type="ECO:0000313" key="3">
    <source>
        <dbReference type="EMBL" id="BCJ87818.1"/>
    </source>
</evidence>